<comment type="catalytic activity">
    <reaction evidence="8">
        <text>(6S)-5,6,7,8-tetrahydrofolate + NADP(+) = 7,8-dihydrofolate + NADPH + H(+)</text>
        <dbReference type="Rhea" id="RHEA:15009"/>
        <dbReference type="ChEBI" id="CHEBI:15378"/>
        <dbReference type="ChEBI" id="CHEBI:57451"/>
        <dbReference type="ChEBI" id="CHEBI:57453"/>
        <dbReference type="ChEBI" id="CHEBI:57783"/>
        <dbReference type="ChEBI" id="CHEBI:58349"/>
        <dbReference type="EC" id="1.5.1.3"/>
    </reaction>
</comment>
<evidence type="ECO:0000256" key="5">
    <source>
        <dbReference type="ARBA" id="ARBA00022857"/>
    </source>
</evidence>
<dbReference type="PROSITE" id="PS51330">
    <property type="entry name" value="DHFR_2"/>
    <property type="match status" value="1"/>
</dbReference>
<dbReference type="PANTHER" id="PTHR48069">
    <property type="entry name" value="DIHYDROFOLATE REDUCTASE"/>
    <property type="match status" value="1"/>
</dbReference>
<dbReference type="SUPFAM" id="SSF53597">
    <property type="entry name" value="Dihydrofolate reductase-like"/>
    <property type="match status" value="1"/>
</dbReference>
<organism evidence="11 12">
    <name type="scientific">Kiloniella laminariae</name>
    <dbReference type="NCBI Taxonomy" id="454162"/>
    <lineage>
        <taxon>Bacteria</taxon>
        <taxon>Pseudomonadati</taxon>
        <taxon>Pseudomonadota</taxon>
        <taxon>Alphaproteobacteria</taxon>
        <taxon>Rhodospirillales</taxon>
        <taxon>Kiloniellaceae</taxon>
        <taxon>Kiloniella</taxon>
    </lineage>
</organism>
<evidence type="ECO:0000259" key="10">
    <source>
        <dbReference type="PROSITE" id="PS51330"/>
    </source>
</evidence>
<keyword evidence="4 8" id="KW-0554">One-carbon metabolism</keyword>
<dbReference type="InterPro" id="IPR017925">
    <property type="entry name" value="DHFR_CS"/>
</dbReference>
<evidence type="ECO:0000256" key="2">
    <source>
        <dbReference type="ARBA" id="ARBA00009539"/>
    </source>
</evidence>
<reference evidence="11" key="1">
    <citation type="submission" date="2022-12" db="EMBL/GenBank/DDBJ databases">
        <title>Bacterial isolates from different developmental stages of Nematostella vectensis.</title>
        <authorList>
            <person name="Fraune S."/>
        </authorList>
    </citation>
    <scope>NUCLEOTIDE SEQUENCE</scope>
    <source>
        <strain evidence="11">G21630-S1</strain>
    </source>
</reference>
<gene>
    <name evidence="11" type="ORF">O4H49_08230</name>
</gene>
<proteinExistence type="inferred from homology"/>
<dbReference type="Proteomes" id="UP001069802">
    <property type="component" value="Unassembled WGS sequence"/>
</dbReference>
<dbReference type="RefSeq" id="WP_269422942.1">
    <property type="nucleotide sequence ID" value="NZ_JAPWGY010000002.1"/>
</dbReference>
<keyword evidence="5 8" id="KW-0521">NADP</keyword>
<dbReference type="CDD" id="cd00209">
    <property type="entry name" value="DHFR"/>
    <property type="match status" value="1"/>
</dbReference>
<dbReference type="PIRSF" id="PIRSF000194">
    <property type="entry name" value="DHFR"/>
    <property type="match status" value="1"/>
</dbReference>
<name>A0ABT4LI33_9PROT</name>
<dbReference type="PROSITE" id="PS00075">
    <property type="entry name" value="DHFR_1"/>
    <property type="match status" value="1"/>
</dbReference>
<keyword evidence="6 8" id="KW-0560">Oxidoreductase</keyword>
<evidence type="ECO:0000313" key="12">
    <source>
        <dbReference type="Proteomes" id="UP001069802"/>
    </source>
</evidence>
<evidence type="ECO:0000256" key="7">
    <source>
        <dbReference type="ARBA" id="ARBA00025067"/>
    </source>
</evidence>
<comment type="similarity">
    <text evidence="2 8 9">Belongs to the dihydrofolate reductase family.</text>
</comment>
<dbReference type="InterPro" id="IPR012259">
    <property type="entry name" value="DHFR"/>
</dbReference>
<comment type="caution">
    <text evidence="11">The sequence shown here is derived from an EMBL/GenBank/DDBJ whole genome shotgun (WGS) entry which is preliminary data.</text>
</comment>
<sequence length="172" mass="19076">MTIISLIVAHGKNLAIGKDNAMPWHIPEDLRFFKAQTLGKPVIMGRKTFQSIGRPLPGRPNIVVTRDNSFSAEGVTVCSSLEEALKRGEEEAEFLGGDEIMIIGGAQIYKQAINQVDRLYITEIDLSPEADTFFPATDPQDWVEHFRESRPAEADVPGHAFVILDRKTDAGR</sequence>
<accession>A0ABT4LI33</accession>
<dbReference type="InterPro" id="IPR024072">
    <property type="entry name" value="DHFR-like_dom_sf"/>
</dbReference>
<dbReference type="EMBL" id="JAPWGY010000002">
    <property type="protein sequence ID" value="MCZ4280762.1"/>
    <property type="molecule type" value="Genomic_DNA"/>
</dbReference>
<dbReference type="PANTHER" id="PTHR48069:SF3">
    <property type="entry name" value="DIHYDROFOLATE REDUCTASE"/>
    <property type="match status" value="1"/>
</dbReference>
<feature type="domain" description="DHFR" evidence="10">
    <location>
        <begin position="3"/>
        <end position="166"/>
    </location>
</feature>
<evidence type="ECO:0000256" key="8">
    <source>
        <dbReference type="PIRNR" id="PIRNR000194"/>
    </source>
</evidence>
<dbReference type="InterPro" id="IPR001796">
    <property type="entry name" value="DHFR_dom"/>
</dbReference>
<protein>
    <recommendedName>
        <fullName evidence="3 8">Dihydrofolate reductase</fullName>
        <ecNumber evidence="3 8">1.5.1.3</ecNumber>
    </recommendedName>
</protein>
<evidence type="ECO:0000256" key="9">
    <source>
        <dbReference type="RuleBase" id="RU004474"/>
    </source>
</evidence>
<evidence type="ECO:0000256" key="3">
    <source>
        <dbReference type="ARBA" id="ARBA00012856"/>
    </source>
</evidence>
<dbReference type="Pfam" id="PF00186">
    <property type="entry name" value="DHFR_1"/>
    <property type="match status" value="1"/>
</dbReference>
<comment type="function">
    <text evidence="7 8">Key enzyme in folate metabolism. Catalyzes an essential reaction for de novo glycine and purine synthesis, and for DNA precursor synthesis.</text>
</comment>
<dbReference type="EC" id="1.5.1.3" evidence="3 8"/>
<evidence type="ECO:0000256" key="6">
    <source>
        <dbReference type="ARBA" id="ARBA00023002"/>
    </source>
</evidence>
<dbReference type="PRINTS" id="PR00070">
    <property type="entry name" value="DHFR"/>
</dbReference>
<evidence type="ECO:0000256" key="1">
    <source>
        <dbReference type="ARBA" id="ARBA00004903"/>
    </source>
</evidence>
<evidence type="ECO:0000313" key="11">
    <source>
        <dbReference type="EMBL" id="MCZ4280762.1"/>
    </source>
</evidence>
<evidence type="ECO:0000256" key="4">
    <source>
        <dbReference type="ARBA" id="ARBA00022563"/>
    </source>
</evidence>
<keyword evidence="12" id="KW-1185">Reference proteome</keyword>
<comment type="pathway">
    <text evidence="1 8">Cofactor biosynthesis; tetrahydrofolate biosynthesis; 5,6,7,8-tetrahydrofolate from 7,8-dihydrofolate: step 1/1.</text>
</comment>
<dbReference type="Gene3D" id="3.40.430.10">
    <property type="entry name" value="Dihydrofolate Reductase, subunit A"/>
    <property type="match status" value="1"/>
</dbReference>